<evidence type="ECO:0000313" key="1">
    <source>
        <dbReference type="EMBL" id="CAG8694571.1"/>
    </source>
</evidence>
<dbReference type="EMBL" id="CAJVPV010015872">
    <property type="protein sequence ID" value="CAG8694571.1"/>
    <property type="molecule type" value="Genomic_DNA"/>
</dbReference>
<proteinExistence type="predicted"/>
<dbReference type="OrthoDB" id="2288804at2759"/>
<reference evidence="1" key="1">
    <citation type="submission" date="2021-06" db="EMBL/GenBank/DDBJ databases">
        <authorList>
            <person name="Kallberg Y."/>
            <person name="Tangrot J."/>
            <person name="Rosling A."/>
        </authorList>
    </citation>
    <scope>NUCLEOTIDE SEQUENCE</scope>
    <source>
        <strain evidence="1">CL551</strain>
    </source>
</reference>
<name>A0A9N9EZK7_9GLOM</name>
<comment type="caution">
    <text evidence="1">The sequence shown here is derived from an EMBL/GenBank/DDBJ whole genome shotgun (WGS) entry which is preliminary data.</text>
</comment>
<feature type="non-terminal residue" evidence="1">
    <location>
        <position position="1"/>
    </location>
</feature>
<dbReference type="Proteomes" id="UP000789342">
    <property type="component" value="Unassembled WGS sequence"/>
</dbReference>
<sequence>MKIWVENVLARNDLNLSDSVLMEKALAFAKEFEVFDKFLASMGWQLQDIIKNYESKNIFNYNETALYWMLEPNRTLVYGPVKGK</sequence>
<gene>
    <name evidence="1" type="ORF">AMORRO_LOCUS11788</name>
</gene>
<organism evidence="1 2">
    <name type="scientific">Acaulospora morrowiae</name>
    <dbReference type="NCBI Taxonomy" id="94023"/>
    <lineage>
        <taxon>Eukaryota</taxon>
        <taxon>Fungi</taxon>
        <taxon>Fungi incertae sedis</taxon>
        <taxon>Mucoromycota</taxon>
        <taxon>Glomeromycotina</taxon>
        <taxon>Glomeromycetes</taxon>
        <taxon>Diversisporales</taxon>
        <taxon>Acaulosporaceae</taxon>
        <taxon>Acaulospora</taxon>
    </lineage>
</organism>
<evidence type="ECO:0000313" key="2">
    <source>
        <dbReference type="Proteomes" id="UP000789342"/>
    </source>
</evidence>
<protein>
    <submittedName>
        <fullName evidence="1">3950_t:CDS:1</fullName>
    </submittedName>
</protein>
<dbReference type="Gene3D" id="1.10.10.60">
    <property type="entry name" value="Homeodomain-like"/>
    <property type="match status" value="1"/>
</dbReference>
<keyword evidence="2" id="KW-1185">Reference proteome</keyword>
<accession>A0A9N9EZK7</accession>
<dbReference type="AlphaFoldDB" id="A0A9N9EZK7"/>